<keyword evidence="1" id="KW-0732">Signal</keyword>
<dbReference type="RefSeq" id="WP_306735401.1">
    <property type="nucleotide sequence ID" value="NZ_JANHAX010000002.1"/>
</dbReference>
<comment type="caution">
    <text evidence="2">The sequence shown here is derived from an EMBL/GenBank/DDBJ whole genome shotgun (WGS) entry which is preliminary data.</text>
</comment>
<dbReference type="AlphaFoldDB" id="A0AAE3WCW3"/>
<name>A0AAE3WCW3_9RHOB</name>
<sequence length="114" mass="12060">MIARRLVLALPLLFAAPVMAQEIPSDISGTYRVEGRNPDGSAYTGQLTVVESTGGAVAFAWIVAKQSYAGVGTRDGRVVTVDWGADTPVVYVIMPGGKMYGTWADGKALERAVK</sequence>
<dbReference type="Proteomes" id="UP001226762">
    <property type="component" value="Unassembled WGS sequence"/>
</dbReference>
<evidence type="ECO:0000313" key="3">
    <source>
        <dbReference type="Proteomes" id="UP001226762"/>
    </source>
</evidence>
<reference evidence="2" key="2">
    <citation type="submission" date="2023-02" db="EMBL/GenBank/DDBJ databases">
        <title>'Rhodoalgimonas zhirmunskyi' gen. nov., isolated from a red alga.</title>
        <authorList>
            <person name="Nedashkovskaya O.I."/>
            <person name="Otstavnykh N.Y."/>
            <person name="Bystritskaya E.P."/>
            <person name="Balabanova L.A."/>
            <person name="Isaeva M.P."/>
        </authorList>
    </citation>
    <scope>NUCLEOTIDE SEQUENCE</scope>
    <source>
        <strain evidence="2">KCTC 52189</strain>
    </source>
</reference>
<keyword evidence="3" id="KW-1185">Reference proteome</keyword>
<proteinExistence type="predicted"/>
<feature type="signal peptide" evidence="1">
    <location>
        <begin position="1"/>
        <end position="20"/>
    </location>
</feature>
<protein>
    <submittedName>
        <fullName evidence="2">Uncharacterized protein</fullName>
    </submittedName>
</protein>
<evidence type="ECO:0000256" key="1">
    <source>
        <dbReference type="SAM" id="SignalP"/>
    </source>
</evidence>
<accession>A0AAE3WCW3</accession>
<dbReference type="EMBL" id="JANHAX010000002">
    <property type="protein sequence ID" value="MDQ2090135.1"/>
    <property type="molecule type" value="Genomic_DNA"/>
</dbReference>
<gene>
    <name evidence="2" type="ORF">NO357_09525</name>
</gene>
<organism evidence="2 3">
    <name type="scientific">Marimonas arenosa</name>
    <dbReference type="NCBI Taxonomy" id="1795305"/>
    <lineage>
        <taxon>Bacteria</taxon>
        <taxon>Pseudomonadati</taxon>
        <taxon>Pseudomonadota</taxon>
        <taxon>Alphaproteobacteria</taxon>
        <taxon>Rhodobacterales</taxon>
        <taxon>Paracoccaceae</taxon>
        <taxon>Marimonas</taxon>
    </lineage>
</organism>
<feature type="chain" id="PRO_5042211835" evidence="1">
    <location>
        <begin position="21"/>
        <end position="114"/>
    </location>
</feature>
<reference evidence="2" key="1">
    <citation type="submission" date="2022-07" db="EMBL/GenBank/DDBJ databases">
        <authorList>
            <person name="Otstavnykh N."/>
            <person name="Isaeva M."/>
            <person name="Bystritskaya E."/>
        </authorList>
    </citation>
    <scope>NUCLEOTIDE SEQUENCE</scope>
    <source>
        <strain evidence="2">KCTC 52189</strain>
    </source>
</reference>
<evidence type="ECO:0000313" key="2">
    <source>
        <dbReference type="EMBL" id="MDQ2090135.1"/>
    </source>
</evidence>